<sequence>MPAHNVPAELTGPPKVSALASSCSPCFITQVVDLKATLVKTGLTPERAEAVLDMSPALSFSVWAGQRFDCRAVGAIRLRLGQVAGEVVAQEKAFRERRGGYDPDTQKQNEDWRSQGLAQVTLQGEHGKWKCCALIIEALPVSIRFACVTLEGKDTQFWQGHYGMKFAGPRLTWSSREHARNHCGCSRECLHAVFAPEGAPSGVTQKVWHQ</sequence>
<dbReference type="Gene3D" id="2.60.120.260">
    <property type="entry name" value="Galactose-binding domain-like"/>
    <property type="match status" value="1"/>
</dbReference>
<evidence type="ECO:0000313" key="2">
    <source>
        <dbReference type="EMBL" id="KAK9847848.1"/>
    </source>
</evidence>
<gene>
    <name evidence="2" type="ORF">WJX84_000436</name>
</gene>
<feature type="domain" description="FBA" evidence="1">
    <location>
        <begin position="1"/>
        <end position="175"/>
    </location>
</feature>
<dbReference type="Proteomes" id="UP001485043">
    <property type="component" value="Unassembled WGS sequence"/>
</dbReference>
<reference evidence="2 3" key="1">
    <citation type="journal article" date="2024" name="Nat. Commun.">
        <title>Phylogenomics reveals the evolutionary origins of lichenization in chlorophyte algae.</title>
        <authorList>
            <person name="Puginier C."/>
            <person name="Libourel C."/>
            <person name="Otte J."/>
            <person name="Skaloud P."/>
            <person name="Haon M."/>
            <person name="Grisel S."/>
            <person name="Petersen M."/>
            <person name="Berrin J.G."/>
            <person name="Delaux P.M."/>
            <person name="Dal Grande F."/>
            <person name="Keller J."/>
        </authorList>
    </citation>
    <scope>NUCLEOTIDE SEQUENCE [LARGE SCALE GENOMIC DNA]</scope>
    <source>
        <strain evidence="2 3">SAG 2523</strain>
    </source>
</reference>
<organism evidence="2 3">
    <name type="scientific">Apatococcus fuscideae</name>
    <dbReference type="NCBI Taxonomy" id="2026836"/>
    <lineage>
        <taxon>Eukaryota</taxon>
        <taxon>Viridiplantae</taxon>
        <taxon>Chlorophyta</taxon>
        <taxon>core chlorophytes</taxon>
        <taxon>Trebouxiophyceae</taxon>
        <taxon>Chlorellales</taxon>
        <taxon>Chlorellaceae</taxon>
        <taxon>Apatococcus</taxon>
    </lineage>
</organism>
<comment type="caution">
    <text evidence="2">The sequence shown here is derived from an EMBL/GenBank/DDBJ whole genome shotgun (WGS) entry which is preliminary data.</text>
</comment>
<dbReference type="PROSITE" id="PS51114">
    <property type="entry name" value="FBA"/>
    <property type="match status" value="1"/>
</dbReference>
<dbReference type="InterPro" id="IPR007397">
    <property type="entry name" value="F-box-assoc_dom"/>
</dbReference>
<proteinExistence type="predicted"/>
<dbReference type="EMBL" id="JALJOV010001440">
    <property type="protein sequence ID" value="KAK9847848.1"/>
    <property type="molecule type" value="Genomic_DNA"/>
</dbReference>
<accession>A0AAW1SLG0</accession>
<keyword evidence="3" id="KW-1185">Reference proteome</keyword>
<protein>
    <recommendedName>
        <fullName evidence="1">FBA domain-containing protein</fullName>
    </recommendedName>
</protein>
<evidence type="ECO:0000313" key="3">
    <source>
        <dbReference type="Proteomes" id="UP001485043"/>
    </source>
</evidence>
<dbReference type="AlphaFoldDB" id="A0AAW1SLG0"/>
<evidence type="ECO:0000259" key="1">
    <source>
        <dbReference type="PROSITE" id="PS51114"/>
    </source>
</evidence>
<name>A0AAW1SLG0_9CHLO</name>